<dbReference type="InterPro" id="IPR001820">
    <property type="entry name" value="TIMP"/>
</dbReference>
<evidence type="ECO:0000256" key="6">
    <source>
        <dbReference type="SAM" id="SignalP"/>
    </source>
</evidence>
<comment type="caution">
    <text evidence="8">The sequence shown here is derived from an EMBL/GenBank/DDBJ whole genome shotgun (WGS) entry which is preliminary data.</text>
</comment>
<dbReference type="GO" id="GO:0002020">
    <property type="term" value="F:protease binding"/>
    <property type="evidence" value="ECO:0007669"/>
    <property type="project" value="TreeGrafter"/>
</dbReference>
<name>A0A4U5LYT4_STECR</name>
<dbReference type="SUPFAM" id="SSF50242">
    <property type="entry name" value="TIMP-like"/>
    <property type="match status" value="1"/>
</dbReference>
<dbReference type="EMBL" id="AZBU02000011">
    <property type="protein sequence ID" value="TKR61437.1"/>
    <property type="molecule type" value="Genomic_DNA"/>
</dbReference>
<dbReference type="AlphaFoldDB" id="A0A4U5LYT4"/>
<dbReference type="PROSITE" id="PS51257">
    <property type="entry name" value="PROKAR_LIPOPROTEIN"/>
    <property type="match status" value="1"/>
</dbReference>
<dbReference type="PANTHER" id="PTHR11844">
    <property type="entry name" value="METALLOPROTEASE INHIBITOR"/>
    <property type="match status" value="1"/>
</dbReference>
<dbReference type="GO" id="GO:0031012">
    <property type="term" value="C:extracellular matrix"/>
    <property type="evidence" value="ECO:0007669"/>
    <property type="project" value="TreeGrafter"/>
</dbReference>
<keyword evidence="9" id="KW-1185">Reference proteome</keyword>
<dbReference type="InterPro" id="IPR001134">
    <property type="entry name" value="Netrin_domain"/>
</dbReference>
<reference evidence="8 9" key="2">
    <citation type="journal article" date="2019" name="G3 (Bethesda)">
        <title>Hybrid Assembly of the Genome of the Entomopathogenic Nematode Steinernema carpocapsae Identifies the X-Chromosome.</title>
        <authorList>
            <person name="Serra L."/>
            <person name="Macchietto M."/>
            <person name="Macias-Munoz A."/>
            <person name="McGill C.J."/>
            <person name="Rodriguez I.M."/>
            <person name="Rodriguez B."/>
            <person name="Murad R."/>
            <person name="Mortazavi A."/>
        </authorList>
    </citation>
    <scope>NUCLEOTIDE SEQUENCE [LARGE SCALE GENOMIC DNA]</scope>
    <source>
        <strain evidence="8 9">ALL</strain>
    </source>
</reference>
<dbReference type="InterPro" id="IPR008993">
    <property type="entry name" value="TIMP-like_OB-fold"/>
</dbReference>
<feature type="chain" id="PRO_5020244092" description="NTR domain-containing protein" evidence="6">
    <location>
        <begin position="18"/>
        <end position="151"/>
    </location>
</feature>
<dbReference type="GO" id="GO:0008191">
    <property type="term" value="F:metalloendopeptidase inhibitor activity"/>
    <property type="evidence" value="ECO:0007669"/>
    <property type="project" value="InterPro"/>
</dbReference>
<dbReference type="Proteomes" id="UP000298663">
    <property type="component" value="Unassembled WGS sequence"/>
</dbReference>
<keyword evidence="4" id="KW-0479">Metal-binding</keyword>
<protein>
    <recommendedName>
        <fullName evidence="7">NTR domain-containing protein</fullName>
    </recommendedName>
</protein>
<comment type="subcellular location">
    <subcellularLocation>
        <location evidence="1">Secreted</location>
    </subcellularLocation>
</comment>
<evidence type="ECO:0000313" key="9">
    <source>
        <dbReference type="Proteomes" id="UP000298663"/>
    </source>
</evidence>
<dbReference type="GO" id="GO:0051045">
    <property type="term" value="P:negative regulation of membrane protein ectodomain proteolysis"/>
    <property type="evidence" value="ECO:0007669"/>
    <property type="project" value="TreeGrafter"/>
</dbReference>
<accession>A0A4U5LYT4</accession>
<dbReference type="GO" id="GO:0005615">
    <property type="term" value="C:extracellular space"/>
    <property type="evidence" value="ECO:0007669"/>
    <property type="project" value="TreeGrafter"/>
</dbReference>
<gene>
    <name evidence="8" type="ORF">L596_028543</name>
</gene>
<dbReference type="GO" id="GO:0046872">
    <property type="term" value="F:metal ion binding"/>
    <property type="evidence" value="ECO:0007669"/>
    <property type="project" value="UniProtKB-KW"/>
</dbReference>
<evidence type="ECO:0000313" key="8">
    <source>
        <dbReference type="EMBL" id="TKR61437.1"/>
    </source>
</evidence>
<evidence type="ECO:0000259" key="7">
    <source>
        <dbReference type="PROSITE" id="PS50189"/>
    </source>
</evidence>
<keyword evidence="6" id="KW-0732">Signal</keyword>
<keyword evidence="3 5" id="KW-1015">Disulfide bond</keyword>
<dbReference type="Gene3D" id="2.40.50.120">
    <property type="match status" value="1"/>
</dbReference>
<dbReference type="Pfam" id="PF00965">
    <property type="entry name" value="TIMP"/>
    <property type="match status" value="1"/>
</dbReference>
<dbReference type="STRING" id="34508.A0A4U5LYT4"/>
<reference evidence="8 9" key="1">
    <citation type="journal article" date="2015" name="Genome Biol.">
        <title>Comparative genomics of Steinernema reveals deeply conserved gene regulatory networks.</title>
        <authorList>
            <person name="Dillman A.R."/>
            <person name="Macchietto M."/>
            <person name="Porter C.F."/>
            <person name="Rogers A."/>
            <person name="Williams B."/>
            <person name="Antoshechkin I."/>
            <person name="Lee M.M."/>
            <person name="Goodwin Z."/>
            <person name="Lu X."/>
            <person name="Lewis E.E."/>
            <person name="Goodrich-Blair H."/>
            <person name="Stock S.P."/>
            <person name="Adams B.J."/>
            <person name="Sternberg P.W."/>
            <person name="Mortazavi A."/>
        </authorList>
    </citation>
    <scope>NUCLEOTIDE SEQUENCE [LARGE SCALE GENOMIC DNA]</scope>
    <source>
        <strain evidence="8 9">ALL</strain>
    </source>
</reference>
<sequence length="151" mass="16428">MFRTLVALSAFVAVAFACTCRPDRTPQSQFCYADVVGLFKITKNVTAPGDINFRFEAQPLQIFKKNANGQPSATKKLFITTNQHTAACGLFGIEVGKKQLISGFYHAPQNAVGANSCGQISYLNWEQVPNDVKVKLQDGGYYPCPTAAGEQ</sequence>
<keyword evidence="4" id="KW-0862">Zinc</keyword>
<feature type="disulfide bond" evidence="5">
    <location>
        <begin position="18"/>
        <end position="88"/>
    </location>
</feature>
<organism evidence="8 9">
    <name type="scientific">Steinernema carpocapsae</name>
    <name type="common">Entomopathogenic nematode</name>
    <dbReference type="NCBI Taxonomy" id="34508"/>
    <lineage>
        <taxon>Eukaryota</taxon>
        <taxon>Metazoa</taxon>
        <taxon>Ecdysozoa</taxon>
        <taxon>Nematoda</taxon>
        <taxon>Chromadorea</taxon>
        <taxon>Rhabditida</taxon>
        <taxon>Tylenchina</taxon>
        <taxon>Panagrolaimomorpha</taxon>
        <taxon>Strongyloidoidea</taxon>
        <taxon>Steinernematidae</taxon>
        <taxon>Steinernema</taxon>
    </lineage>
</organism>
<feature type="domain" description="NTR" evidence="7">
    <location>
        <begin position="18"/>
        <end position="144"/>
    </location>
</feature>
<feature type="binding site" evidence="4">
    <location>
        <position position="18"/>
    </location>
    <ligand>
        <name>Zn(2+)</name>
        <dbReference type="ChEBI" id="CHEBI:29105"/>
        <note>ligand shared with metalloproteinase partner</note>
    </ligand>
</feature>
<evidence type="ECO:0000256" key="3">
    <source>
        <dbReference type="ARBA" id="ARBA00023157"/>
    </source>
</evidence>
<dbReference type="PROSITE" id="PS50189">
    <property type="entry name" value="NTR"/>
    <property type="match status" value="1"/>
</dbReference>
<proteinExistence type="predicted"/>
<evidence type="ECO:0000256" key="1">
    <source>
        <dbReference type="ARBA" id="ARBA00004613"/>
    </source>
</evidence>
<keyword evidence="2" id="KW-0964">Secreted</keyword>
<feature type="signal peptide" evidence="6">
    <location>
        <begin position="1"/>
        <end position="17"/>
    </location>
</feature>
<dbReference type="PANTHER" id="PTHR11844:SF25">
    <property type="entry name" value="NTR DOMAIN-CONTAINING PROTEIN"/>
    <property type="match status" value="1"/>
</dbReference>
<evidence type="ECO:0000256" key="5">
    <source>
        <dbReference type="PIRSR" id="PIRSR601820-3"/>
    </source>
</evidence>
<evidence type="ECO:0000256" key="4">
    <source>
        <dbReference type="PIRSR" id="PIRSR601820-1"/>
    </source>
</evidence>
<evidence type="ECO:0000256" key="2">
    <source>
        <dbReference type="ARBA" id="ARBA00022525"/>
    </source>
</evidence>